<dbReference type="RefSeq" id="WP_212216540.1">
    <property type="nucleotide sequence ID" value="NZ_JAGUCO010000009.1"/>
</dbReference>
<evidence type="ECO:0000313" key="5">
    <source>
        <dbReference type="EMBL" id="MBS2099300.1"/>
    </source>
</evidence>
<evidence type="ECO:0000313" key="6">
    <source>
        <dbReference type="Proteomes" id="UP000708576"/>
    </source>
</evidence>
<dbReference type="PROSITE" id="PS00198">
    <property type="entry name" value="4FE4S_FER_1"/>
    <property type="match status" value="1"/>
</dbReference>
<dbReference type="InterPro" id="IPR017900">
    <property type="entry name" value="4Fe4S_Fe_S_CS"/>
</dbReference>
<organism evidence="5 6">
    <name type="scientific">Carboxylicivirga linearis</name>
    <dbReference type="NCBI Taxonomy" id="1628157"/>
    <lineage>
        <taxon>Bacteria</taxon>
        <taxon>Pseudomonadati</taxon>
        <taxon>Bacteroidota</taxon>
        <taxon>Bacteroidia</taxon>
        <taxon>Marinilabiliales</taxon>
        <taxon>Marinilabiliaceae</taxon>
        <taxon>Carboxylicivirga</taxon>
    </lineage>
</organism>
<accession>A0ABS5JWL2</accession>
<gene>
    <name evidence="5" type="ORF">KEM10_13485</name>
</gene>
<keyword evidence="6" id="KW-1185">Reference proteome</keyword>
<dbReference type="Gene3D" id="3.30.70.20">
    <property type="match status" value="1"/>
</dbReference>
<dbReference type="InterPro" id="IPR017896">
    <property type="entry name" value="4Fe4S_Fe-S-bd"/>
</dbReference>
<feature type="domain" description="4Fe-4S ferredoxin-type" evidence="4">
    <location>
        <begin position="201"/>
        <end position="231"/>
    </location>
</feature>
<evidence type="ECO:0000256" key="1">
    <source>
        <dbReference type="ARBA" id="ARBA00022723"/>
    </source>
</evidence>
<dbReference type="PROSITE" id="PS51379">
    <property type="entry name" value="4FE4S_FER_2"/>
    <property type="match status" value="1"/>
</dbReference>
<keyword evidence="2" id="KW-0408">Iron</keyword>
<evidence type="ECO:0000256" key="3">
    <source>
        <dbReference type="ARBA" id="ARBA00023014"/>
    </source>
</evidence>
<sequence>MKLMNQNITEFLSLKGIKIVRFVDVSHLNPNQTLGYKTAILFAIPLSVGYVRKVYANPDYVRDMIRHKEVDQDEFNLIEKKTDRLADEVADYLISNGYKAYSQSERNIEATHRYNQTEHRTPLPHKILALKAGMGWIGKHNLLVNTVYGSALSMCSVLTNAKLETRNHKPSVSKCGDCMVCVKACAPGALNAVSWNDQLDRDDIVNIRKCTTCIQCMMACPWTQKYAMAVHD</sequence>
<dbReference type="SUPFAM" id="SSF46548">
    <property type="entry name" value="alpha-helical ferredoxin"/>
    <property type="match status" value="1"/>
</dbReference>
<keyword evidence="1" id="KW-0479">Metal-binding</keyword>
<protein>
    <submittedName>
        <fullName evidence="5">Epoxyqueuosine reductase</fullName>
    </submittedName>
</protein>
<reference evidence="5 6" key="1">
    <citation type="journal article" date="2015" name="Int. J. Syst. Evol. Microbiol.">
        <title>Carboxylicivirga linearis sp. nov., isolated from a sea cucumber culture pond.</title>
        <authorList>
            <person name="Wang F.Q."/>
            <person name="Zhou Y.X."/>
            <person name="Lin X.Z."/>
            <person name="Chen G.J."/>
            <person name="Du Z.J."/>
        </authorList>
    </citation>
    <scope>NUCLEOTIDE SEQUENCE [LARGE SCALE GENOMIC DNA]</scope>
    <source>
        <strain evidence="5 6">FB218</strain>
    </source>
</reference>
<evidence type="ECO:0000256" key="2">
    <source>
        <dbReference type="ARBA" id="ARBA00023004"/>
    </source>
</evidence>
<evidence type="ECO:0000259" key="4">
    <source>
        <dbReference type="PROSITE" id="PS51379"/>
    </source>
</evidence>
<dbReference type="EMBL" id="JAGUCO010000009">
    <property type="protein sequence ID" value="MBS2099300.1"/>
    <property type="molecule type" value="Genomic_DNA"/>
</dbReference>
<proteinExistence type="predicted"/>
<keyword evidence="3" id="KW-0411">Iron-sulfur</keyword>
<name>A0ABS5JWL2_9BACT</name>
<dbReference type="PANTHER" id="PTHR42827">
    <property type="entry name" value="IRON-SULFUR CLUSTER-BINDING PROTEIN-RELATED"/>
    <property type="match status" value="1"/>
</dbReference>
<dbReference type="PANTHER" id="PTHR42827:SF1">
    <property type="entry name" value="IRON-SULFUR CLUSTER-BINDING PROTEIN"/>
    <property type="match status" value="1"/>
</dbReference>
<comment type="caution">
    <text evidence="5">The sequence shown here is derived from an EMBL/GenBank/DDBJ whole genome shotgun (WGS) entry which is preliminary data.</text>
</comment>
<dbReference type="Proteomes" id="UP000708576">
    <property type="component" value="Unassembled WGS sequence"/>
</dbReference>